<protein>
    <recommendedName>
        <fullName evidence="2">UBA domain-containing protein</fullName>
    </recommendedName>
</protein>
<feature type="region of interest" description="Disordered" evidence="1">
    <location>
        <begin position="197"/>
        <end position="236"/>
    </location>
</feature>
<reference evidence="3" key="1">
    <citation type="submission" date="2021-02" db="EMBL/GenBank/DDBJ databases">
        <authorList>
            <person name="Dougan E. K."/>
            <person name="Rhodes N."/>
            <person name="Thang M."/>
            <person name="Chan C."/>
        </authorList>
    </citation>
    <scope>NUCLEOTIDE SEQUENCE</scope>
</reference>
<dbReference type="EMBL" id="CAJNJA010090497">
    <property type="protein sequence ID" value="CAE7940132.1"/>
    <property type="molecule type" value="Genomic_DNA"/>
</dbReference>
<gene>
    <name evidence="3" type="ORF">SNEC2469_LOCUS33779</name>
</gene>
<organism evidence="3 4">
    <name type="scientific">Symbiodinium necroappetens</name>
    <dbReference type="NCBI Taxonomy" id="1628268"/>
    <lineage>
        <taxon>Eukaryota</taxon>
        <taxon>Sar</taxon>
        <taxon>Alveolata</taxon>
        <taxon>Dinophyceae</taxon>
        <taxon>Suessiales</taxon>
        <taxon>Symbiodiniaceae</taxon>
        <taxon>Symbiodinium</taxon>
    </lineage>
</organism>
<dbReference type="Gene3D" id="1.10.8.10">
    <property type="entry name" value="DNA helicase RuvA subunit, C-terminal domain"/>
    <property type="match status" value="1"/>
</dbReference>
<accession>A0A813CAH4</accession>
<keyword evidence="4" id="KW-1185">Reference proteome</keyword>
<evidence type="ECO:0000313" key="3">
    <source>
        <dbReference type="EMBL" id="CAE7940132.1"/>
    </source>
</evidence>
<proteinExistence type="predicted"/>
<dbReference type="InterPro" id="IPR015940">
    <property type="entry name" value="UBA"/>
</dbReference>
<dbReference type="InterPro" id="IPR009060">
    <property type="entry name" value="UBA-like_sf"/>
</dbReference>
<dbReference type="Proteomes" id="UP000601435">
    <property type="component" value="Unassembled WGS sequence"/>
</dbReference>
<feature type="domain" description="UBA" evidence="2">
    <location>
        <begin position="152"/>
        <end position="191"/>
    </location>
</feature>
<sequence length="261" mass="27986">MIALKRKQPEPTGSGQVFLLGSDGRSRPAPDREAVHRELATMNVGFGRYKALSFQELAEEEPEYCSWILAQNGSSNMRMNKLQAFLRNLSKLKEQRSEALKESQAPARSAVTTAPASHPVSAPSSAPARALMNEDSVRAEAVRTTARPLAHSATAAAVSKLLSMGFEEEDALRALAEVGTLEAAVNFLLTEPPKIPQSEAEEAEVTEVPPSPQRPRAPPAPAPPKAPAPARVVRSPGLRAPVKATIYCDDSSDSDVQIAFD</sequence>
<feature type="compositionally biased region" description="Low complexity" evidence="1">
    <location>
        <begin position="114"/>
        <end position="127"/>
    </location>
</feature>
<feature type="region of interest" description="Disordered" evidence="1">
    <location>
        <begin position="1"/>
        <end position="32"/>
    </location>
</feature>
<dbReference type="OrthoDB" id="10532087at2759"/>
<feature type="compositionally biased region" description="Pro residues" evidence="1">
    <location>
        <begin position="209"/>
        <end position="227"/>
    </location>
</feature>
<feature type="region of interest" description="Disordered" evidence="1">
    <location>
        <begin position="99"/>
        <end position="127"/>
    </location>
</feature>
<evidence type="ECO:0000256" key="1">
    <source>
        <dbReference type="SAM" id="MobiDB-lite"/>
    </source>
</evidence>
<evidence type="ECO:0000313" key="4">
    <source>
        <dbReference type="Proteomes" id="UP000601435"/>
    </source>
</evidence>
<dbReference type="Pfam" id="PF22562">
    <property type="entry name" value="UBA_7"/>
    <property type="match status" value="1"/>
</dbReference>
<comment type="caution">
    <text evidence="3">The sequence shown here is derived from an EMBL/GenBank/DDBJ whole genome shotgun (WGS) entry which is preliminary data.</text>
</comment>
<dbReference type="AlphaFoldDB" id="A0A813CAH4"/>
<name>A0A813CAH4_9DINO</name>
<evidence type="ECO:0000259" key="2">
    <source>
        <dbReference type="PROSITE" id="PS50030"/>
    </source>
</evidence>
<dbReference type="PROSITE" id="PS50030">
    <property type="entry name" value="UBA"/>
    <property type="match status" value="1"/>
</dbReference>
<dbReference type="SUPFAM" id="SSF46934">
    <property type="entry name" value="UBA-like"/>
    <property type="match status" value="1"/>
</dbReference>